<reference evidence="1" key="2">
    <citation type="submission" date="2014-01" db="EMBL/GenBank/DDBJ databases">
        <title>Evolution of pathogenesis and genome organization in the Tremellales.</title>
        <authorList>
            <person name="Cuomo C."/>
            <person name="Litvintseva A."/>
            <person name="Heitman J."/>
            <person name="Chen Y."/>
            <person name="Sun S."/>
            <person name="Springer D."/>
            <person name="Dromer F."/>
            <person name="Young S."/>
            <person name="Zeng Q."/>
            <person name="Chapman S."/>
            <person name="Gujja S."/>
            <person name="Saif S."/>
            <person name="Birren B."/>
        </authorList>
    </citation>
    <scope>NUCLEOTIDE SEQUENCE</scope>
    <source>
        <strain evidence="1">CBS 10118</strain>
    </source>
</reference>
<accession>A0A1B9G9J9</accession>
<reference evidence="1" key="1">
    <citation type="submission" date="2013-07" db="EMBL/GenBank/DDBJ databases">
        <title>The Genome Sequence of Cryptococcus bestiolae CBS10118.</title>
        <authorList>
            <consortium name="The Broad Institute Genome Sequencing Platform"/>
            <person name="Cuomo C."/>
            <person name="Litvintseva A."/>
            <person name="Chen Y."/>
            <person name="Heitman J."/>
            <person name="Sun S."/>
            <person name="Springer D."/>
            <person name="Dromer F."/>
            <person name="Young S.K."/>
            <person name="Zeng Q."/>
            <person name="Gargeya S."/>
            <person name="Fitzgerald M."/>
            <person name="Abouelleil A."/>
            <person name="Alvarado L."/>
            <person name="Berlin A.M."/>
            <person name="Chapman S.B."/>
            <person name="Dewar J."/>
            <person name="Goldberg J."/>
            <person name="Griggs A."/>
            <person name="Gujja S."/>
            <person name="Hansen M."/>
            <person name="Howarth C."/>
            <person name="Imamovic A."/>
            <person name="Larimer J."/>
            <person name="McCowan C."/>
            <person name="Murphy C."/>
            <person name="Pearson M."/>
            <person name="Priest M."/>
            <person name="Roberts A."/>
            <person name="Saif S."/>
            <person name="Shea T."/>
            <person name="Sykes S."/>
            <person name="Wortman J."/>
            <person name="Nusbaum C."/>
            <person name="Birren B."/>
        </authorList>
    </citation>
    <scope>NUCLEOTIDE SEQUENCE [LARGE SCALE GENOMIC DNA]</scope>
    <source>
        <strain evidence="1">CBS 10118</strain>
    </source>
</reference>
<gene>
    <name evidence="1" type="ORF">I302_02515</name>
</gene>
<organism evidence="1">
    <name type="scientific">Kwoniella bestiolae CBS 10118</name>
    <dbReference type="NCBI Taxonomy" id="1296100"/>
    <lineage>
        <taxon>Eukaryota</taxon>
        <taxon>Fungi</taxon>
        <taxon>Dikarya</taxon>
        <taxon>Basidiomycota</taxon>
        <taxon>Agaricomycotina</taxon>
        <taxon>Tremellomycetes</taxon>
        <taxon>Tremellales</taxon>
        <taxon>Cryptococcaceae</taxon>
        <taxon>Kwoniella</taxon>
    </lineage>
</organism>
<proteinExistence type="predicted"/>
<sequence>MRFSYFLNRQRFQASKDGNKGFRYDPTHALPFLEDIYTSAGMRYEELPEEIRKDDILYIEEGVLDERGAWAQMSQTQILLIPTALGLVHLTVLKVINQRFVIFGLKRRMILVKLLARRTIQPAWAMTGILLLNGGKDGHRND</sequence>
<dbReference type="VEuPathDB" id="FungiDB:I302_02515"/>
<dbReference type="EMBL" id="KI894019">
    <property type="protein sequence ID" value="OCF27671.1"/>
    <property type="molecule type" value="Genomic_DNA"/>
</dbReference>
<evidence type="ECO:0000313" key="1">
    <source>
        <dbReference type="EMBL" id="OCF27671.1"/>
    </source>
</evidence>
<dbReference type="AlphaFoldDB" id="A0A1B9G9J9"/>
<name>A0A1B9G9J9_9TREE</name>
<protein>
    <submittedName>
        <fullName evidence="1">Uncharacterized protein</fullName>
    </submittedName>
</protein>